<evidence type="ECO:0000256" key="5">
    <source>
        <dbReference type="ARBA" id="ARBA00022808"/>
    </source>
</evidence>
<dbReference type="Proteomes" id="UP000886042">
    <property type="component" value="Unassembled WGS sequence"/>
</dbReference>
<dbReference type="PANTHER" id="PTHR42752">
    <property type="entry name" value="IMIDAZOLONEPROPIONASE"/>
    <property type="match status" value="1"/>
</dbReference>
<dbReference type="AlphaFoldDB" id="A0A7C3GD24"/>
<feature type="non-terminal residue" evidence="8">
    <location>
        <position position="94"/>
    </location>
</feature>
<dbReference type="EMBL" id="DRMN01000404">
    <property type="protein sequence ID" value="HFB55516.1"/>
    <property type="molecule type" value="Genomic_DNA"/>
</dbReference>
<proteinExistence type="predicted"/>
<evidence type="ECO:0000256" key="1">
    <source>
        <dbReference type="ARBA" id="ARBA00005023"/>
    </source>
</evidence>
<dbReference type="PANTHER" id="PTHR42752:SF1">
    <property type="entry name" value="IMIDAZOLONEPROPIONASE-RELATED"/>
    <property type="match status" value="1"/>
</dbReference>
<evidence type="ECO:0000313" key="8">
    <source>
        <dbReference type="EMBL" id="HFB55516.1"/>
    </source>
</evidence>
<dbReference type="GO" id="GO:0050480">
    <property type="term" value="F:imidazolonepropionase activity"/>
    <property type="evidence" value="ECO:0007669"/>
    <property type="project" value="UniProtKB-EC"/>
</dbReference>
<organism evidence="8">
    <name type="scientific">Hellea balneolensis</name>
    <dbReference type="NCBI Taxonomy" id="287478"/>
    <lineage>
        <taxon>Bacteria</taxon>
        <taxon>Pseudomonadati</taxon>
        <taxon>Pseudomonadota</taxon>
        <taxon>Alphaproteobacteria</taxon>
        <taxon>Maricaulales</taxon>
        <taxon>Robiginitomaculaceae</taxon>
        <taxon>Hellea</taxon>
    </lineage>
</organism>
<keyword evidence="7" id="KW-0408">Iron</keyword>
<protein>
    <recommendedName>
        <fullName evidence="2">imidazolonepropionase</fullName>
        <ecNumber evidence="2">3.5.2.7</ecNumber>
    </recommendedName>
</protein>
<evidence type="ECO:0000256" key="6">
    <source>
        <dbReference type="ARBA" id="ARBA00022833"/>
    </source>
</evidence>
<evidence type="ECO:0000256" key="7">
    <source>
        <dbReference type="ARBA" id="ARBA00023004"/>
    </source>
</evidence>
<dbReference type="Gene3D" id="2.30.40.10">
    <property type="entry name" value="Urease, subunit C, domain 1"/>
    <property type="match status" value="1"/>
</dbReference>
<keyword evidence="5" id="KW-0369">Histidine metabolism</keyword>
<dbReference type="SUPFAM" id="SSF51556">
    <property type="entry name" value="Metallo-dependent hydrolases"/>
    <property type="match status" value="1"/>
</dbReference>
<evidence type="ECO:0000256" key="4">
    <source>
        <dbReference type="ARBA" id="ARBA00022801"/>
    </source>
</evidence>
<dbReference type="GO" id="GO:0019556">
    <property type="term" value="P:L-histidine catabolic process to glutamate and formamide"/>
    <property type="evidence" value="ECO:0007669"/>
    <property type="project" value="InterPro"/>
</dbReference>
<dbReference type="EC" id="3.5.2.7" evidence="2"/>
<dbReference type="GO" id="GO:0046872">
    <property type="term" value="F:metal ion binding"/>
    <property type="evidence" value="ECO:0007669"/>
    <property type="project" value="UniProtKB-KW"/>
</dbReference>
<comment type="pathway">
    <text evidence="1">Amino-acid degradation.</text>
</comment>
<sequence>MKLRFDTIFINANLATMDTNVPAPYGMIKNAALGVAGGKITWLGPQSDLPAHKAEKKHDCEGGWITPGLVDCHTHLVFAGNRAREFELRLEGAS</sequence>
<accession>A0A7C3GD24</accession>
<keyword evidence="3" id="KW-0479">Metal-binding</keyword>
<dbReference type="GO" id="GO:0005737">
    <property type="term" value="C:cytoplasm"/>
    <property type="evidence" value="ECO:0007669"/>
    <property type="project" value="InterPro"/>
</dbReference>
<keyword evidence="6" id="KW-0862">Zinc</keyword>
<name>A0A7C3GD24_9PROT</name>
<evidence type="ECO:0000256" key="2">
    <source>
        <dbReference type="ARBA" id="ARBA00012864"/>
    </source>
</evidence>
<dbReference type="InterPro" id="IPR032466">
    <property type="entry name" value="Metal_Hydrolase"/>
</dbReference>
<keyword evidence="4 8" id="KW-0378">Hydrolase</keyword>
<evidence type="ECO:0000256" key="3">
    <source>
        <dbReference type="ARBA" id="ARBA00022723"/>
    </source>
</evidence>
<dbReference type="SUPFAM" id="SSF51338">
    <property type="entry name" value="Composite domain of metallo-dependent hydrolases"/>
    <property type="match status" value="1"/>
</dbReference>
<gene>
    <name evidence="8" type="ORF">ENJ46_06280</name>
</gene>
<dbReference type="InterPro" id="IPR011059">
    <property type="entry name" value="Metal-dep_hydrolase_composite"/>
</dbReference>
<comment type="caution">
    <text evidence="8">The sequence shown here is derived from an EMBL/GenBank/DDBJ whole genome shotgun (WGS) entry which is preliminary data.</text>
</comment>
<dbReference type="InterPro" id="IPR005920">
    <property type="entry name" value="HutI"/>
</dbReference>
<reference evidence="8" key="1">
    <citation type="journal article" date="2020" name="mSystems">
        <title>Genome- and Community-Level Interaction Insights into Carbon Utilization and Element Cycling Functions of Hydrothermarchaeota in Hydrothermal Sediment.</title>
        <authorList>
            <person name="Zhou Z."/>
            <person name="Liu Y."/>
            <person name="Xu W."/>
            <person name="Pan J."/>
            <person name="Luo Z.H."/>
            <person name="Li M."/>
        </authorList>
    </citation>
    <scope>NUCLEOTIDE SEQUENCE [LARGE SCALE GENOMIC DNA]</scope>
    <source>
        <strain evidence="8">HyVt-489</strain>
    </source>
</reference>